<evidence type="ECO:0000313" key="2">
    <source>
        <dbReference type="Proteomes" id="UP000517523"/>
    </source>
</evidence>
<dbReference type="AlphaFoldDB" id="A0A839TKE9"/>
<dbReference type="Proteomes" id="UP000517523">
    <property type="component" value="Unassembled WGS sequence"/>
</dbReference>
<sequence length="35" mass="3902">MILITSTKGANRVDGRPCVSSYVIYKLTIQLSNMK</sequence>
<dbReference type="EMBL" id="JACHXJ010000001">
    <property type="protein sequence ID" value="MBB3126993.1"/>
    <property type="molecule type" value="Genomic_DNA"/>
</dbReference>
<reference evidence="1 2" key="1">
    <citation type="submission" date="2020-08" db="EMBL/GenBank/DDBJ databases">
        <title>Genomic Encyclopedia of Type Strains, Phase III (KMG-III): the genomes of soil and plant-associated and newly described type strains.</title>
        <authorList>
            <person name="Whitman W."/>
        </authorList>
    </citation>
    <scope>NUCLEOTIDE SEQUENCE [LARGE SCALE GENOMIC DNA]</scope>
    <source>
        <strain evidence="1 2">CECT 5831</strain>
    </source>
</reference>
<evidence type="ECO:0000313" key="1">
    <source>
        <dbReference type="EMBL" id="MBB3126993.1"/>
    </source>
</evidence>
<comment type="caution">
    <text evidence="1">The sequence shown here is derived from an EMBL/GenBank/DDBJ whole genome shotgun (WGS) entry which is preliminary data.</text>
</comment>
<accession>A0A839TKE9</accession>
<protein>
    <submittedName>
        <fullName evidence="1">Uncharacterized protein</fullName>
    </submittedName>
</protein>
<gene>
    <name evidence="1" type="ORF">FHS19_001647</name>
</gene>
<proteinExistence type="predicted"/>
<organism evidence="1 2">
    <name type="scientific">Paenibacillus rhizosphaerae</name>
    <dbReference type="NCBI Taxonomy" id="297318"/>
    <lineage>
        <taxon>Bacteria</taxon>
        <taxon>Bacillati</taxon>
        <taxon>Bacillota</taxon>
        <taxon>Bacilli</taxon>
        <taxon>Bacillales</taxon>
        <taxon>Paenibacillaceae</taxon>
        <taxon>Paenibacillus</taxon>
    </lineage>
</organism>
<name>A0A839TKE9_9BACL</name>